<dbReference type="AlphaFoldDB" id="A0A4U7MXT4"/>
<evidence type="ECO:0008006" key="4">
    <source>
        <dbReference type="Google" id="ProtNLM"/>
    </source>
</evidence>
<dbReference type="EMBL" id="SULI01000018">
    <property type="protein sequence ID" value="TKZ18022.1"/>
    <property type="molecule type" value="Genomic_DNA"/>
</dbReference>
<protein>
    <recommendedName>
        <fullName evidence="4">Peptidase C-terminal archaeal/bacterial domain-containing protein</fullName>
    </recommendedName>
</protein>
<evidence type="ECO:0000256" key="1">
    <source>
        <dbReference type="SAM" id="SignalP"/>
    </source>
</evidence>
<organism evidence="2 3">
    <name type="scientific">Shimia litoralis</name>
    <dbReference type="NCBI Taxonomy" id="420403"/>
    <lineage>
        <taxon>Bacteria</taxon>
        <taxon>Pseudomonadati</taxon>
        <taxon>Pseudomonadota</taxon>
        <taxon>Alphaproteobacteria</taxon>
        <taxon>Rhodobacterales</taxon>
        <taxon>Roseobacteraceae</taxon>
    </lineage>
</organism>
<gene>
    <name evidence="2" type="ORF">FAP39_13175</name>
</gene>
<keyword evidence="1" id="KW-0732">Signal</keyword>
<dbReference type="RefSeq" id="WP_138016866.1">
    <property type="nucleotide sequence ID" value="NZ_SULI01000018.1"/>
</dbReference>
<comment type="caution">
    <text evidence="2">The sequence shown here is derived from an EMBL/GenBank/DDBJ whole genome shotgun (WGS) entry which is preliminary data.</text>
</comment>
<evidence type="ECO:0000313" key="3">
    <source>
        <dbReference type="Proteomes" id="UP000306575"/>
    </source>
</evidence>
<proteinExistence type="predicted"/>
<dbReference type="OrthoDB" id="7843865at2"/>
<name>A0A4U7MXT4_9RHOB</name>
<feature type="signal peptide" evidence="1">
    <location>
        <begin position="1"/>
        <end position="22"/>
    </location>
</feature>
<keyword evidence="3" id="KW-1185">Reference proteome</keyword>
<dbReference type="Proteomes" id="UP000306575">
    <property type="component" value="Unassembled WGS sequence"/>
</dbReference>
<evidence type="ECO:0000313" key="2">
    <source>
        <dbReference type="EMBL" id="TKZ18022.1"/>
    </source>
</evidence>
<feature type="chain" id="PRO_5020362645" description="Peptidase C-terminal archaeal/bacterial domain-containing protein" evidence="1">
    <location>
        <begin position="23"/>
        <end position="218"/>
    </location>
</feature>
<reference evidence="2 3" key="1">
    <citation type="submission" date="2019-04" db="EMBL/GenBank/DDBJ databases">
        <title>Genome sequence of Pelagicola litoralis CL-ES2.</title>
        <authorList>
            <person name="Cao J."/>
        </authorList>
    </citation>
    <scope>NUCLEOTIDE SEQUENCE [LARGE SCALE GENOMIC DNA]</scope>
    <source>
        <strain evidence="2 3">CL-ES2</strain>
    </source>
</reference>
<accession>A0A4U7MXT4</accession>
<sequence length="218" mass="23130">MKSSTAFILLLVLNAAAVPAMAQSQTQDSAPVDRLRLSAELYSQGVQAQDPLFMLVAAKMRKAIAVQYSDREPTSPYPASLQLPQAQFRTWQSMLDAAENAAGEDAALLGLIEDVRAETSKGVAGGPVYSITSISAGGTDSYASLALRGGEYAEIYIEGTGSSDLNLFVHDDQDWLVCSDTDASDIAYCGWRPAQTAGFTITVENTGDAGNTYSLITN</sequence>